<proteinExistence type="predicted"/>
<feature type="chain" id="PRO_5046377055" evidence="1">
    <location>
        <begin position="32"/>
        <end position="523"/>
    </location>
</feature>
<organism evidence="2 3">
    <name type="scientific">Hymenobacter frigidus</name>
    <dbReference type="NCBI Taxonomy" id="1524095"/>
    <lineage>
        <taxon>Bacteria</taxon>
        <taxon>Pseudomonadati</taxon>
        <taxon>Bacteroidota</taxon>
        <taxon>Cytophagia</taxon>
        <taxon>Cytophagales</taxon>
        <taxon>Hymenobacteraceae</taxon>
        <taxon>Hymenobacter</taxon>
    </lineage>
</organism>
<dbReference type="RefSeq" id="WP_188563531.1">
    <property type="nucleotide sequence ID" value="NZ_BMGY01000054.1"/>
</dbReference>
<dbReference type="Proteomes" id="UP000637774">
    <property type="component" value="Unassembled WGS sequence"/>
</dbReference>
<keyword evidence="1" id="KW-0732">Signal</keyword>
<feature type="signal peptide" evidence="1">
    <location>
        <begin position="1"/>
        <end position="31"/>
    </location>
</feature>
<comment type="caution">
    <text evidence="2">The sequence shown here is derived from an EMBL/GenBank/DDBJ whole genome shotgun (WGS) entry which is preliminary data.</text>
</comment>
<reference evidence="3" key="1">
    <citation type="journal article" date="2019" name="Int. J. Syst. Evol. Microbiol.">
        <title>The Global Catalogue of Microorganisms (GCM) 10K type strain sequencing project: providing services to taxonomists for standard genome sequencing and annotation.</title>
        <authorList>
            <consortium name="The Broad Institute Genomics Platform"/>
            <consortium name="The Broad Institute Genome Sequencing Center for Infectious Disease"/>
            <person name="Wu L."/>
            <person name="Ma J."/>
        </authorList>
    </citation>
    <scope>NUCLEOTIDE SEQUENCE [LARGE SCALE GENOMIC DNA]</scope>
    <source>
        <strain evidence="3">CGMCC 1.14966</strain>
    </source>
</reference>
<sequence length="523" mass="58290">MPPSSFRLPNFQYHLLAAVLAFSTGILPATAQTKLVATITLHKKEIPGAVVQRQDGSVALFLSQPGESAVRVLLLQPDGKVKWEKSIVKMQGLRVPIDPQQPTGPLSQTWIEKLYPTLEPLEVFAQGNTLYAAEVVDRDLERLEKQGDARHHDIVLQRVDSAGALKRFVLPYADISKHISVSSMGSYVEGGVFYQISREVSSRQGTDEYYLNSFDLDSQARQHVPLQLAKLNNSRWAPNFKESWKLLGHCKGITYLCRRYKSSTGSTPEPLVQQQYELLGFDNQGKQVAAMQPGLGLGDYRIVGKSLREAAFYLDPATETLLVSGAYQQTSKNRLLQEPVTAGFFLDRYALTGQQLSHQQVAYADALPAQQKALVQQLAESDGVMVFSDPATQKLVVDVALKGRYAALYFDEKLQFAKSVVTSEKERRKSLMATEYVYHLSPTVKNYSYNSNYITTPVMGEILPIYYFQTSAPLHQQTYALVLKAKDNQPYRRYIGTAAGGTGRMVLEISEPQGGTVKIHTIQ</sequence>
<accession>A0ABQ2AID8</accession>
<gene>
    <name evidence="2" type="ORF">GCM10011495_36390</name>
</gene>
<name>A0ABQ2AID8_9BACT</name>
<evidence type="ECO:0000313" key="3">
    <source>
        <dbReference type="Proteomes" id="UP000637774"/>
    </source>
</evidence>
<evidence type="ECO:0000256" key="1">
    <source>
        <dbReference type="SAM" id="SignalP"/>
    </source>
</evidence>
<keyword evidence="3" id="KW-1185">Reference proteome</keyword>
<dbReference type="EMBL" id="BMGY01000054">
    <property type="protein sequence ID" value="GGH90464.1"/>
    <property type="molecule type" value="Genomic_DNA"/>
</dbReference>
<protein>
    <submittedName>
        <fullName evidence="2">Uncharacterized protein</fullName>
    </submittedName>
</protein>
<evidence type="ECO:0000313" key="2">
    <source>
        <dbReference type="EMBL" id="GGH90464.1"/>
    </source>
</evidence>